<dbReference type="GO" id="GO:0004519">
    <property type="term" value="F:endonuclease activity"/>
    <property type="evidence" value="ECO:0007669"/>
    <property type="project" value="InterPro"/>
</dbReference>
<name>A0A812EST9_ACAPH</name>
<accession>A0A812EST9</accession>
<gene>
    <name evidence="1" type="ORF">SPHA_76393</name>
</gene>
<comment type="caution">
    <text evidence="1">The sequence shown here is derived from an EMBL/GenBank/DDBJ whole genome shotgun (WGS) entry which is preliminary data.</text>
</comment>
<protein>
    <submittedName>
        <fullName evidence="1">LAS1</fullName>
    </submittedName>
</protein>
<dbReference type="GO" id="GO:0030687">
    <property type="term" value="C:preribosome, large subunit precursor"/>
    <property type="evidence" value="ECO:0007669"/>
    <property type="project" value="TreeGrafter"/>
</dbReference>
<reference evidence="1" key="1">
    <citation type="submission" date="2021-01" db="EMBL/GenBank/DDBJ databases">
        <authorList>
            <person name="Li R."/>
            <person name="Bekaert M."/>
        </authorList>
    </citation>
    <scope>NUCLEOTIDE SEQUENCE</scope>
    <source>
        <strain evidence="1">Farmed</strain>
    </source>
</reference>
<keyword evidence="2" id="KW-1185">Reference proteome</keyword>
<proteinExistence type="predicted"/>
<evidence type="ECO:0000313" key="2">
    <source>
        <dbReference type="Proteomes" id="UP000597762"/>
    </source>
</evidence>
<dbReference type="EMBL" id="CAHIKZ030005488">
    <property type="protein sequence ID" value="CAE1326808.1"/>
    <property type="molecule type" value="Genomic_DNA"/>
</dbReference>
<dbReference type="AlphaFoldDB" id="A0A812EST9"/>
<dbReference type="Pfam" id="PF04031">
    <property type="entry name" value="Las1"/>
    <property type="match status" value="1"/>
</dbReference>
<dbReference type="GO" id="GO:0000470">
    <property type="term" value="P:maturation of LSU-rRNA"/>
    <property type="evidence" value="ECO:0007669"/>
    <property type="project" value="TreeGrafter"/>
</dbReference>
<sequence>MATCVSAWTNREEFEEVYRELYSNDVKKQKHALGRIAVWKSRIPRLPVAIENTAALIGAGLEHQHEIAAGRADWESNHKLRNLYGLALIRFINDITETKQTKFHARSVKSVASELGLPDWLKSSQVLFNAVSITSKNVFGKNKLRIATTPRVTYLKNLFRTMLIEYQQHQFEMLQTTKWMKKKNLKKLLDEMKLVLTGLSSDILSVLLEEGYLVPNVEQLKALHINPEDLISENGLWLPENLVTFWKPLLNILHEIKFTPLLIKRLMDCVCGEELAPLPARLIAGWLMTILFNIHQANQMNEDKHFLYDKRCTVAWQTLIEQAIRVPKKYTLHLVLWMLNEGKGHLMDSQRSHLLELINIYLSQDLIPSSFENCLRENDTRQNENQTSFHTVDEVLQFQSSEKTELPPPVALSWHISTDSINWEKCPLGCVPQEKLSYTSLEFYDENESTAKKRRRMSSTHQNGHTEFYLQTENSDTFEVL</sequence>
<dbReference type="Proteomes" id="UP000597762">
    <property type="component" value="Unassembled WGS sequence"/>
</dbReference>
<dbReference type="GO" id="GO:0000460">
    <property type="term" value="P:maturation of 5.8S rRNA"/>
    <property type="evidence" value="ECO:0007669"/>
    <property type="project" value="TreeGrafter"/>
</dbReference>
<organism evidence="1 2">
    <name type="scientific">Acanthosepion pharaonis</name>
    <name type="common">Pharaoh cuttlefish</name>
    <name type="synonym">Sepia pharaonis</name>
    <dbReference type="NCBI Taxonomy" id="158019"/>
    <lineage>
        <taxon>Eukaryota</taxon>
        <taxon>Metazoa</taxon>
        <taxon>Spiralia</taxon>
        <taxon>Lophotrochozoa</taxon>
        <taxon>Mollusca</taxon>
        <taxon>Cephalopoda</taxon>
        <taxon>Coleoidea</taxon>
        <taxon>Decapodiformes</taxon>
        <taxon>Sepiida</taxon>
        <taxon>Sepiina</taxon>
        <taxon>Sepiidae</taxon>
        <taxon>Acanthosepion</taxon>
    </lineage>
</organism>
<dbReference type="PANTHER" id="PTHR15002:SF0">
    <property type="entry name" value="RIBOSOMAL BIOGENESIS PROTEIN LAS1L"/>
    <property type="match status" value="1"/>
</dbReference>
<dbReference type="GO" id="GO:0090730">
    <property type="term" value="C:Las1 complex"/>
    <property type="evidence" value="ECO:0007669"/>
    <property type="project" value="InterPro"/>
</dbReference>
<evidence type="ECO:0000313" key="1">
    <source>
        <dbReference type="EMBL" id="CAE1326808.1"/>
    </source>
</evidence>
<dbReference type="OrthoDB" id="10263222at2759"/>
<dbReference type="InterPro" id="IPR007174">
    <property type="entry name" value="Las1"/>
</dbReference>
<dbReference type="PANTHER" id="PTHR15002">
    <property type="entry name" value="RIBOSOMAL BIOGENESIS PROTEIN LAS1L"/>
    <property type="match status" value="1"/>
</dbReference>